<keyword evidence="1" id="KW-0805">Transcription regulation</keyword>
<sequence length="325" mass="36641">MRAAAGEKSAALERAFGLPLDWREDQRLTVPLGVIRDLTESAEHLIADPHIGLRLGTSHKRGDFGIMEFAARSAPTFGAGIERLSKYQRLLNNFVSFESDVRKDEFVISHSIPGDPFGTGRHGHEYTMSVMLNMIRDVTQTPIVPKAVRFAHARSSGTLPLQEFFGTERVEFDQGINTLTFPIELVDLPLVTADAELLALLDGVAERDLQAAPFWGDDGERDWVISVRNHIVETLKRGETPSIEDAADAHHMSVRTLQRRLDEMGCIFAKLVDDVRRELSFIYLQDTRLRVRDVATRLGYAEVGPFVRAFRRWTGDTPRQYRARA</sequence>
<dbReference type="PROSITE" id="PS01124">
    <property type="entry name" value="HTH_ARAC_FAMILY_2"/>
    <property type="match status" value="1"/>
</dbReference>
<reference evidence="5 6" key="1">
    <citation type="submission" date="2021-12" db="EMBL/GenBank/DDBJ databases">
        <title>Discovery of the Pendulisporaceae a myxobacterial family with distinct sporulation behavior and unique specialized metabolism.</title>
        <authorList>
            <person name="Garcia R."/>
            <person name="Popoff A."/>
            <person name="Bader C.D."/>
            <person name="Loehr J."/>
            <person name="Walesch S."/>
            <person name="Walt C."/>
            <person name="Boldt J."/>
            <person name="Bunk B."/>
            <person name="Haeckl F.J.F.P.J."/>
            <person name="Gunesch A.P."/>
            <person name="Birkelbach J."/>
            <person name="Nuebel U."/>
            <person name="Pietschmann T."/>
            <person name="Bach T."/>
            <person name="Mueller R."/>
        </authorList>
    </citation>
    <scope>NUCLEOTIDE SEQUENCE [LARGE SCALE GENOMIC DNA]</scope>
    <source>
        <strain evidence="5 6">MSr12523</strain>
    </source>
</reference>
<name>A0ABZ2KAD1_9BACT</name>
<dbReference type="SUPFAM" id="SSF46689">
    <property type="entry name" value="Homeodomain-like"/>
    <property type="match status" value="1"/>
</dbReference>
<feature type="domain" description="HTH araC/xylS-type" evidence="4">
    <location>
        <begin position="225"/>
        <end position="324"/>
    </location>
</feature>
<dbReference type="PANTHER" id="PTHR47894">
    <property type="entry name" value="HTH-TYPE TRANSCRIPTIONAL REGULATOR GADX"/>
    <property type="match status" value="1"/>
</dbReference>
<evidence type="ECO:0000256" key="3">
    <source>
        <dbReference type="ARBA" id="ARBA00023163"/>
    </source>
</evidence>
<evidence type="ECO:0000256" key="2">
    <source>
        <dbReference type="ARBA" id="ARBA00023125"/>
    </source>
</evidence>
<dbReference type="InterPro" id="IPR009057">
    <property type="entry name" value="Homeodomain-like_sf"/>
</dbReference>
<dbReference type="EMBL" id="CP089982">
    <property type="protein sequence ID" value="WXA94327.1"/>
    <property type="molecule type" value="Genomic_DNA"/>
</dbReference>
<dbReference type="InterPro" id="IPR032687">
    <property type="entry name" value="AraC-type_N"/>
</dbReference>
<evidence type="ECO:0000256" key="1">
    <source>
        <dbReference type="ARBA" id="ARBA00023015"/>
    </source>
</evidence>
<evidence type="ECO:0000259" key="4">
    <source>
        <dbReference type="PROSITE" id="PS01124"/>
    </source>
</evidence>
<protein>
    <submittedName>
        <fullName evidence="5">AraC family transcriptional regulator</fullName>
    </submittedName>
</protein>
<keyword evidence="6" id="KW-1185">Reference proteome</keyword>
<dbReference type="Proteomes" id="UP001379533">
    <property type="component" value="Chromosome"/>
</dbReference>
<keyword evidence="2" id="KW-0238">DNA-binding</keyword>
<dbReference type="Gene3D" id="1.10.10.60">
    <property type="entry name" value="Homeodomain-like"/>
    <property type="match status" value="1"/>
</dbReference>
<dbReference type="Pfam" id="PF12833">
    <property type="entry name" value="HTH_18"/>
    <property type="match status" value="1"/>
</dbReference>
<evidence type="ECO:0000313" key="5">
    <source>
        <dbReference type="EMBL" id="WXA94327.1"/>
    </source>
</evidence>
<dbReference type="PANTHER" id="PTHR47894:SF1">
    <property type="entry name" value="HTH-TYPE TRANSCRIPTIONAL REGULATOR VQSM"/>
    <property type="match status" value="1"/>
</dbReference>
<dbReference type="SMART" id="SM00342">
    <property type="entry name" value="HTH_ARAC"/>
    <property type="match status" value="1"/>
</dbReference>
<keyword evidence="3" id="KW-0804">Transcription</keyword>
<dbReference type="RefSeq" id="WP_394844929.1">
    <property type="nucleotide sequence ID" value="NZ_CP089982.1"/>
</dbReference>
<accession>A0ABZ2KAD1</accession>
<evidence type="ECO:0000313" key="6">
    <source>
        <dbReference type="Proteomes" id="UP001379533"/>
    </source>
</evidence>
<organism evidence="5 6">
    <name type="scientific">Pendulispora brunnea</name>
    <dbReference type="NCBI Taxonomy" id="2905690"/>
    <lineage>
        <taxon>Bacteria</taxon>
        <taxon>Pseudomonadati</taxon>
        <taxon>Myxococcota</taxon>
        <taxon>Myxococcia</taxon>
        <taxon>Myxococcales</taxon>
        <taxon>Sorangiineae</taxon>
        <taxon>Pendulisporaceae</taxon>
        <taxon>Pendulispora</taxon>
    </lineage>
</organism>
<dbReference type="Pfam" id="PF12625">
    <property type="entry name" value="Arabinose_bd"/>
    <property type="match status" value="1"/>
</dbReference>
<dbReference type="InterPro" id="IPR018060">
    <property type="entry name" value="HTH_AraC"/>
</dbReference>
<gene>
    <name evidence="5" type="ORF">LZC95_48765</name>
</gene>
<dbReference type="PRINTS" id="PR00032">
    <property type="entry name" value="HTHARAC"/>
</dbReference>
<proteinExistence type="predicted"/>
<dbReference type="InterPro" id="IPR020449">
    <property type="entry name" value="Tscrpt_reg_AraC-type_HTH"/>
</dbReference>